<proteinExistence type="inferred from homology"/>
<protein>
    <submittedName>
        <fullName evidence="8">Uncharacterized protein</fullName>
    </submittedName>
</protein>
<organism evidence="8 9">
    <name type="scientific">Rubus argutus</name>
    <name type="common">Southern blackberry</name>
    <dbReference type="NCBI Taxonomy" id="59490"/>
    <lineage>
        <taxon>Eukaryota</taxon>
        <taxon>Viridiplantae</taxon>
        <taxon>Streptophyta</taxon>
        <taxon>Embryophyta</taxon>
        <taxon>Tracheophyta</taxon>
        <taxon>Spermatophyta</taxon>
        <taxon>Magnoliopsida</taxon>
        <taxon>eudicotyledons</taxon>
        <taxon>Gunneridae</taxon>
        <taxon>Pentapetalae</taxon>
        <taxon>rosids</taxon>
        <taxon>fabids</taxon>
        <taxon>Rosales</taxon>
        <taxon>Rosaceae</taxon>
        <taxon>Rosoideae</taxon>
        <taxon>Rosoideae incertae sedis</taxon>
        <taxon>Rubus</taxon>
    </lineage>
</organism>
<accession>A0AAW1XEK2</accession>
<sequence>MALNTVLQILEEEVVKMIKSISDESTSSSSSVDLTEKLFALMGSMTFTIVFGTSFEGSDFEHEKFHQLIVLLKIVREQTGFGAAQLGHNNIKAVLLNLFLGGIDTGAITIKLLSNLVPVKFSC</sequence>
<keyword evidence="3" id="KW-0349">Heme</keyword>
<evidence type="ECO:0000313" key="8">
    <source>
        <dbReference type="EMBL" id="KAK9934544.1"/>
    </source>
</evidence>
<keyword evidence="7" id="KW-0503">Monooxygenase</keyword>
<evidence type="ECO:0000256" key="4">
    <source>
        <dbReference type="ARBA" id="ARBA00022723"/>
    </source>
</evidence>
<gene>
    <name evidence="8" type="ORF">M0R45_021684</name>
</gene>
<dbReference type="GO" id="GO:0005506">
    <property type="term" value="F:iron ion binding"/>
    <property type="evidence" value="ECO:0007669"/>
    <property type="project" value="InterPro"/>
</dbReference>
<keyword evidence="6" id="KW-0408">Iron</keyword>
<dbReference type="EMBL" id="JBEDUW010000004">
    <property type="protein sequence ID" value="KAK9934544.1"/>
    <property type="molecule type" value="Genomic_DNA"/>
</dbReference>
<evidence type="ECO:0000256" key="2">
    <source>
        <dbReference type="ARBA" id="ARBA00010617"/>
    </source>
</evidence>
<dbReference type="PANTHER" id="PTHR47955">
    <property type="entry name" value="CYTOCHROME P450 FAMILY 71 PROTEIN"/>
    <property type="match status" value="1"/>
</dbReference>
<comment type="cofactor">
    <cofactor evidence="1">
        <name>heme</name>
        <dbReference type="ChEBI" id="CHEBI:30413"/>
    </cofactor>
</comment>
<evidence type="ECO:0000256" key="1">
    <source>
        <dbReference type="ARBA" id="ARBA00001971"/>
    </source>
</evidence>
<name>A0AAW1XEK2_RUBAR</name>
<comment type="similarity">
    <text evidence="2">Belongs to the cytochrome P450 family.</text>
</comment>
<dbReference type="GO" id="GO:0020037">
    <property type="term" value="F:heme binding"/>
    <property type="evidence" value="ECO:0007669"/>
    <property type="project" value="InterPro"/>
</dbReference>
<evidence type="ECO:0000313" key="9">
    <source>
        <dbReference type="Proteomes" id="UP001457282"/>
    </source>
</evidence>
<evidence type="ECO:0000256" key="5">
    <source>
        <dbReference type="ARBA" id="ARBA00023002"/>
    </source>
</evidence>
<reference evidence="8 9" key="1">
    <citation type="journal article" date="2023" name="G3 (Bethesda)">
        <title>A chromosome-length genome assembly and annotation of blackberry (Rubus argutus, cv. 'Hillquist').</title>
        <authorList>
            <person name="Bruna T."/>
            <person name="Aryal R."/>
            <person name="Dudchenko O."/>
            <person name="Sargent D.J."/>
            <person name="Mead D."/>
            <person name="Buti M."/>
            <person name="Cavallini A."/>
            <person name="Hytonen T."/>
            <person name="Andres J."/>
            <person name="Pham M."/>
            <person name="Weisz D."/>
            <person name="Mascagni F."/>
            <person name="Usai G."/>
            <person name="Natali L."/>
            <person name="Bassil N."/>
            <person name="Fernandez G.E."/>
            <person name="Lomsadze A."/>
            <person name="Armour M."/>
            <person name="Olukolu B."/>
            <person name="Poorten T."/>
            <person name="Britton C."/>
            <person name="Davik J."/>
            <person name="Ashrafi H."/>
            <person name="Aiden E.L."/>
            <person name="Borodovsky M."/>
            <person name="Worthington M."/>
        </authorList>
    </citation>
    <scope>NUCLEOTIDE SEQUENCE [LARGE SCALE GENOMIC DNA]</scope>
    <source>
        <strain evidence="8">PI 553951</strain>
    </source>
</reference>
<evidence type="ECO:0000256" key="7">
    <source>
        <dbReference type="ARBA" id="ARBA00023033"/>
    </source>
</evidence>
<keyword evidence="9" id="KW-1185">Reference proteome</keyword>
<dbReference type="Proteomes" id="UP001457282">
    <property type="component" value="Unassembled WGS sequence"/>
</dbReference>
<evidence type="ECO:0000256" key="6">
    <source>
        <dbReference type="ARBA" id="ARBA00023004"/>
    </source>
</evidence>
<comment type="caution">
    <text evidence="8">The sequence shown here is derived from an EMBL/GenBank/DDBJ whole genome shotgun (WGS) entry which is preliminary data.</text>
</comment>
<keyword evidence="5" id="KW-0560">Oxidoreductase</keyword>
<dbReference type="GO" id="GO:0004497">
    <property type="term" value="F:monooxygenase activity"/>
    <property type="evidence" value="ECO:0007669"/>
    <property type="project" value="UniProtKB-KW"/>
</dbReference>
<dbReference type="PANTHER" id="PTHR47955:SF19">
    <property type="entry name" value="CYTOCHROME P450 71A9-LIKE ISOFORM X1"/>
    <property type="match status" value="1"/>
</dbReference>
<evidence type="ECO:0000256" key="3">
    <source>
        <dbReference type="ARBA" id="ARBA00022617"/>
    </source>
</evidence>
<dbReference type="Gene3D" id="1.10.630.10">
    <property type="entry name" value="Cytochrome P450"/>
    <property type="match status" value="1"/>
</dbReference>
<dbReference type="GO" id="GO:0016705">
    <property type="term" value="F:oxidoreductase activity, acting on paired donors, with incorporation or reduction of molecular oxygen"/>
    <property type="evidence" value="ECO:0007669"/>
    <property type="project" value="InterPro"/>
</dbReference>
<keyword evidence="4" id="KW-0479">Metal-binding</keyword>
<dbReference type="AlphaFoldDB" id="A0AAW1XEK2"/>
<dbReference type="SUPFAM" id="SSF48264">
    <property type="entry name" value="Cytochrome P450"/>
    <property type="match status" value="1"/>
</dbReference>
<dbReference type="InterPro" id="IPR036396">
    <property type="entry name" value="Cyt_P450_sf"/>
</dbReference>